<dbReference type="AlphaFoldDB" id="A0A0J6F5P7"/>
<organism evidence="1 2">
    <name type="scientific">Coccidioides posadasii RMSCC 3488</name>
    <dbReference type="NCBI Taxonomy" id="454284"/>
    <lineage>
        <taxon>Eukaryota</taxon>
        <taxon>Fungi</taxon>
        <taxon>Dikarya</taxon>
        <taxon>Ascomycota</taxon>
        <taxon>Pezizomycotina</taxon>
        <taxon>Eurotiomycetes</taxon>
        <taxon>Eurotiomycetidae</taxon>
        <taxon>Onygenales</taxon>
        <taxon>Onygenaceae</taxon>
        <taxon>Coccidioides</taxon>
    </lineage>
</organism>
<protein>
    <submittedName>
        <fullName evidence="1">Uncharacterized protein</fullName>
    </submittedName>
</protein>
<name>A0A0J6F5P7_COCPO</name>
<gene>
    <name evidence="1" type="ORF">CPAG_01867</name>
</gene>
<reference evidence="2" key="3">
    <citation type="journal article" date="2010" name="Genome Res.">
        <title>Population genomic sequencing of Coccidioides fungi reveals recent hybridization and transposon control.</title>
        <authorList>
            <person name="Neafsey D.E."/>
            <person name="Barker B.M."/>
            <person name="Sharpton T.J."/>
            <person name="Stajich J.E."/>
            <person name="Park D.J."/>
            <person name="Whiston E."/>
            <person name="Hung C.-Y."/>
            <person name="McMahan C."/>
            <person name="White J."/>
            <person name="Sykes S."/>
            <person name="Heiman D."/>
            <person name="Young S."/>
            <person name="Zeng Q."/>
            <person name="Abouelleil A."/>
            <person name="Aftuck L."/>
            <person name="Bessette D."/>
            <person name="Brown A."/>
            <person name="FitzGerald M."/>
            <person name="Lui A."/>
            <person name="Macdonald J.P."/>
            <person name="Priest M."/>
            <person name="Orbach M.J."/>
            <person name="Galgiani J.N."/>
            <person name="Kirkland T.N."/>
            <person name="Cole G.T."/>
            <person name="Birren B.W."/>
            <person name="Henn M.R."/>
            <person name="Taylor J.W."/>
            <person name="Rounsley S.D."/>
        </authorList>
    </citation>
    <scope>NUCLEOTIDE SEQUENCE [LARGE SCALE GENOMIC DNA]</scope>
    <source>
        <strain evidence="2">RMSCC 3488</strain>
    </source>
</reference>
<dbReference type="VEuPathDB" id="FungiDB:CPAG_01867"/>
<dbReference type="Proteomes" id="UP000054567">
    <property type="component" value="Unassembled WGS sequence"/>
</dbReference>
<reference evidence="1 2" key="1">
    <citation type="submission" date="2007-06" db="EMBL/GenBank/DDBJ databases">
        <title>The Genome Sequence of Coccidioides posadasii RMSCC_3488.</title>
        <authorList>
            <consortium name="Coccidioides Genome Resources Consortium"/>
            <consortium name="The Broad Institute Genome Sequencing Platform"/>
            <person name="Henn M.R."/>
            <person name="Sykes S."/>
            <person name="Young S."/>
            <person name="Jaffe D."/>
            <person name="Berlin A."/>
            <person name="Alvarez P."/>
            <person name="Butler J."/>
            <person name="Gnerre S."/>
            <person name="Grabherr M."/>
            <person name="Mauceli E."/>
            <person name="Brockman W."/>
            <person name="Kodira C."/>
            <person name="Alvarado L."/>
            <person name="Zeng Q."/>
            <person name="Crawford M."/>
            <person name="Antoine C."/>
            <person name="Devon K."/>
            <person name="Galgiani J."/>
            <person name="Orsborn K."/>
            <person name="Lewis M.L."/>
            <person name="Nusbaum C."/>
            <person name="Galagan J."/>
            <person name="Birren B."/>
        </authorList>
    </citation>
    <scope>NUCLEOTIDE SEQUENCE [LARGE SCALE GENOMIC DNA]</scope>
    <source>
        <strain evidence="1 2">RMSCC 3488</strain>
    </source>
</reference>
<evidence type="ECO:0000313" key="1">
    <source>
        <dbReference type="EMBL" id="KMM65518.1"/>
    </source>
</evidence>
<dbReference type="EMBL" id="DS268109">
    <property type="protein sequence ID" value="KMM65518.1"/>
    <property type="molecule type" value="Genomic_DNA"/>
</dbReference>
<reference evidence="2" key="2">
    <citation type="journal article" date="2009" name="Genome Res.">
        <title>Comparative genomic analyses of the human fungal pathogens Coccidioides and their relatives.</title>
        <authorList>
            <person name="Sharpton T.J."/>
            <person name="Stajich J.E."/>
            <person name="Rounsley S.D."/>
            <person name="Gardner M.J."/>
            <person name="Wortman J.R."/>
            <person name="Jordar V.S."/>
            <person name="Maiti R."/>
            <person name="Kodira C.D."/>
            <person name="Neafsey D.E."/>
            <person name="Zeng Q."/>
            <person name="Hung C.-Y."/>
            <person name="McMahan C."/>
            <person name="Muszewska A."/>
            <person name="Grynberg M."/>
            <person name="Mandel M.A."/>
            <person name="Kellner E.M."/>
            <person name="Barker B.M."/>
            <person name="Galgiani J.N."/>
            <person name="Orbach M.J."/>
            <person name="Kirkland T.N."/>
            <person name="Cole G.T."/>
            <person name="Henn M.R."/>
            <person name="Birren B.W."/>
            <person name="Taylor J.W."/>
        </authorList>
    </citation>
    <scope>NUCLEOTIDE SEQUENCE [LARGE SCALE GENOMIC DNA]</scope>
    <source>
        <strain evidence="2">RMSCC 3488</strain>
    </source>
</reference>
<sequence>MQGTGFVWRAEDGEEEDWVTRWFGGSMGRRVKVSGGVEMRASSQSVFGSFGPALTQEPRGSRGFVGLVAVPGGLRPSRSRRIEAKGTRGKKEVSVMMTAVGNR</sequence>
<evidence type="ECO:0000313" key="2">
    <source>
        <dbReference type="Proteomes" id="UP000054567"/>
    </source>
</evidence>
<proteinExistence type="predicted"/>
<accession>A0A0J6F5P7</accession>